<dbReference type="InterPro" id="IPR032675">
    <property type="entry name" value="LRR_dom_sf"/>
</dbReference>
<dbReference type="CDD" id="cd09917">
    <property type="entry name" value="F-box_SF"/>
    <property type="match status" value="1"/>
</dbReference>
<dbReference type="Gene3D" id="3.80.10.10">
    <property type="entry name" value="Ribonuclease Inhibitor"/>
    <property type="match status" value="1"/>
</dbReference>
<dbReference type="InterPro" id="IPR001810">
    <property type="entry name" value="F-box_dom"/>
</dbReference>
<evidence type="ECO:0000313" key="2">
    <source>
        <dbReference type="EMBL" id="KAJ7028101.1"/>
    </source>
</evidence>
<dbReference type="Proteomes" id="UP001218188">
    <property type="component" value="Unassembled WGS sequence"/>
</dbReference>
<dbReference type="EMBL" id="JARJCM010000116">
    <property type="protein sequence ID" value="KAJ7028101.1"/>
    <property type="molecule type" value="Genomic_DNA"/>
</dbReference>
<sequence length="494" mass="56897">MASRLPEEILLQVLGQLPRETTLKVYQTDRRFRRILRPYIFAQFAFHPYATAAKDGQETNALLPSPRKVEQLMERLEFWTSIEIAPFVRICDVRPYTPEHSSHSECSPTDVPYVLLFKFYERLVRFTNLQLLSCIGIHFTQTFLTNLCRLPELATLSVTDYMEAPGHDIDFSRLKFRNLLELNLHDRISAEGTDHSHWIRLLRPEFLTRLKIRLHSDHIPEIDRRPSFPHTTELTLTLATSSQTPDIRRFLSKFPALRVLKIRDHKGEREPADSHEPTTAFSSPLTEYTGPVWTLNTFLHLPTLTYLTVEFCLQTPVLLATLKTIGVQSCVTSLRVSVFTLTSTQLAVICAFFPGLTRLRVEIWSPPPSQRGSYIDNASDSQAVQAFLETLSKTSLPQHLTHLALAWYNESGKIDDTIYPKFRRDLTAKLPSVNAIWLCLFDTMLLWHKTAAGDEEMKEIAFVSVEDEDVGDLLTKIETMRHKFDLTWADLEHF</sequence>
<name>A0AAD6WYH9_9AGAR</name>
<organism evidence="2 3">
    <name type="scientific">Mycena alexandri</name>
    <dbReference type="NCBI Taxonomy" id="1745969"/>
    <lineage>
        <taxon>Eukaryota</taxon>
        <taxon>Fungi</taxon>
        <taxon>Dikarya</taxon>
        <taxon>Basidiomycota</taxon>
        <taxon>Agaricomycotina</taxon>
        <taxon>Agaricomycetes</taxon>
        <taxon>Agaricomycetidae</taxon>
        <taxon>Agaricales</taxon>
        <taxon>Marasmiineae</taxon>
        <taxon>Mycenaceae</taxon>
        <taxon>Mycena</taxon>
    </lineage>
</organism>
<gene>
    <name evidence="2" type="ORF">C8F04DRAFT_1120487</name>
</gene>
<comment type="caution">
    <text evidence="2">The sequence shown here is derived from an EMBL/GenBank/DDBJ whole genome shotgun (WGS) entry which is preliminary data.</text>
</comment>
<evidence type="ECO:0000313" key="3">
    <source>
        <dbReference type="Proteomes" id="UP001218188"/>
    </source>
</evidence>
<evidence type="ECO:0000259" key="1">
    <source>
        <dbReference type="PROSITE" id="PS50181"/>
    </source>
</evidence>
<dbReference type="SUPFAM" id="SSF52047">
    <property type="entry name" value="RNI-like"/>
    <property type="match status" value="1"/>
</dbReference>
<accession>A0AAD6WYH9</accession>
<feature type="domain" description="F-box" evidence="1">
    <location>
        <begin position="1"/>
        <end position="44"/>
    </location>
</feature>
<protein>
    <recommendedName>
        <fullName evidence="1">F-box domain-containing protein</fullName>
    </recommendedName>
</protein>
<keyword evidence="3" id="KW-1185">Reference proteome</keyword>
<proteinExistence type="predicted"/>
<dbReference type="InterPro" id="IPR036047">
    <property type="entry name" value="F-box-like_dom_sf"/>
</dbReference>
<dbReference type="PROSITE" id="PS50181">
    <property type="entry name" value="FBOX"/>
    <property type="match status" value="1"/>
</dbReference>
<dbReference type="SUPFAM" id="SSF81383">
    <property type="entry name" value="F-box domain"/>
    <property type="match status" value="1"/>
</dbReference>
<reference evidence="2" key="1">
    <citation type="submission" date="2023-03" db="EMBL/GenBank/DDBJ databases">
        <title>Massive genome expansion in bonnet fungi (Mycena s.s.) driven by repeated elements and novel gene families across ecological guilds.</title>
        <authorList>
            <consortium name="Lawrence Berkeley National Laboratory"/>
            <person name="Harder C.B."/>
            <person name="Miyauchi S."/>
            <person name="Viragh M."/>
            <person name="Kuo A."/>
            <person name="Thoen E."/>
            <person name="Andreopoulos B."/>
            <person name="Lu D."/>
            <person name="Skrede I."/>
            <person name="Drula E."/>
            <person name="Henrissat B."/>
            <person name="Morin E."/>
            <person name="Kohler A."/>
            <person name="Barry K."/>
            <person name="LaButti K."/>
            <person name="Morin E."/>
            <person name="Salamov A."/>
            <person name="Lipzen A."/>
            <person name="Mereny Z."/>
            <person name="Hegedus B."/>
            <person name="Baldrian P."/>
            <person name="Stursova M."/>
            <person name="Weitz H."/>
            <person name="Taylor A."/>
            <person name="Grigoriev I.V."/>
            <person name="Nagy L.G."/>
            <person name="Martin F."/>
            <person name="Kauserud H."/>
        </authorList>
    </citation>
    <scope>NUCLEOTIDE SEQUENCE</scope>
    <source>
        <strain evidence="2">CBHHK200</strain>
    </source>
</reference>
<dbReference type="AlphaFoldDB" id="A0AAD6WYH9"/>